<name>A0AA36D8R1_9BILA</name>
<sequence>MILPPATVSQPNWNSKCFVTPIPEYLIIQNLSLARKYLYKAPYLPYPLRYSNRASFLNPYKTLKLSKALKEKQAAVKVEEKKPTPVVLKPIYSQKPSDKFKEILITCNYAAEPRERKRKMLCKLPHFILYDTADLEHSQVIRMIFAVARIPYELKKVEPAEIIDLPLRTVPALEIDGAKIGNITTICRHLGWRYDHIEYRNVDYSKPECSDRYAFEYLETQLAPVIENLLHKNTSPWLIGQKLTWSDLMTAAFFNSIIYHRPAFFDRYPNIYLHNKKIAELPELEGMLYCVRDRTVEVSLFSHMTKPPMETQMTACT</sequence>
<dbReference type="PROSITE" id="PS50404">
    <property type="entry name" value="GST_NTER"/>
    <property type="match status" value="1"/>
</dbReference>
<feature type="domain" description="GST N-terminal" evidence="1">
    <location>
        <begin position="125"/>
        <end position="198"/>
    </location>
</feature>
<organism evidence="2 3">
    <name type="scientific">Mesorhabditis spiculigera</name>
    <dbReference type="NCBI Taxonomy" id="96644"/>
    <lineage>
        <taxon>Eukaryota</taxon>
        <taxon>Metazoa</taxon>
        <taxon>Ecdysozoa</taxon>
        <taxon>Nematoda</taxon>
        <taxon>Chromadorea</taxon>
        <taxon>Rhabditida</taxon>
        <taxon>Rhabditina</taxon>
        <taxon>Rhabditomorpha</taxon>
        <taxon>Rhabditoidea</taxon>
        <taxon>Rhabditidae</taxon>
        <taxon>Mesorhabditinae</taxon>
        <taxon>Mesorhabditis</taxon>
    </lineage>
</organism>
<dbReference type="SUPFAM" id="SSF47616">
    <property type="entry name" value="GST C-terminal domain-like"/>
    <property type="match status" value="1"/>
</dbReference>
<evidence type="ECO:0000313" key="2">
    <source>
        <dbReference type="EMBL" id="CAJ0582807.1"/>
    </source>
</evidence>
<accession>A0AA36D8R1</accession>
<dbReference type="AlphaFoldDB" id="A0AA36D8R1"/>
<dbReference type="PANTHER" id="PTHR11571">
    <property type="entry name" value="GLUTATHIONE S-TRANSFERASE"/>
    <property type="match status" value="1"/>
</dbReference>
<dbReference type="InterPro" id="IPR004045">
    <property type="entry name" value="Glutathione_S-Trfase_N"/>
</dbReference>
<dbReference type="InterPro" id="IPR050213">
    <property type="entry name" value="GST_superfamily"/>
</dbReference>
<feature type="non-terminal residue" evidence="2">
    <location>
        <position position="1"/>
    </location>
</feature>
<dbReference type="InterPro" id="IPR036282">
    <property type="entry name" value="Glutathione-S-Trfase_C_sf"/>
</dbReference>
<dbReference type="Pfam" id="PF14497">
    <property type="entry name" value="GST_C_3"/>
    <property type="match status" value="1"/>
</dbReference>
<dbReference type="GO" id="GO:0006749">
    <property type="term" value="P:glutathione metabolic process"/>
    <property type="evidence" value="ECO:0007669"/>
    <property type="project" value="TreeGrafter"/>
</dbReference>
<reference evidence="2" key="1">
    <citation type="submission" date="2023-06" db="EMBL/GenBank/DDBJ databases">
        <authorList>
            <person name="Delattre M."/>
        </authorList>
    </citation>
    <scope>NUCLEOTIDE SEQUENCE</scope>
    <source>
        <strain evidence="2">AF72</strain>
    </source>
</reference>
<keyword evidence="3" id="KW-1185">Reference proteome</keyword>
<dbReference type="SUPFAM" id="SSF52833">
    <property type="entry name" value="Thioredoxin-like"/>
    <property type="match status" value="1"/>
</dbReference>
<dbReference type="InterPro" id="IPR036249">
    <property type="entry name" value="Thioredoxin-like_sf"/>
</dbReference>
<protein>
    <recommendedName>
        <fullName evidence="1">GST N-terminal domain-containing protein</fullName>
    </recommendedName>
</protein>
<evidence type="ECO:0000313" key="3">
    <source>
        <dbReference type="Proteomes" id="UP001177023"/>
    </source>
</evidence>
<comment type="caution">
    <text evidence="2">The sequence shown here is derived from an EMBL/GenBank/DDBJ whole genome shotgun (WGS) entry which is preliminary data.</text>
</comment>
<dbReference type="Gene3D" id="3.40.30.10">
    <property type="entry name" value="Glutaredoxin"/>
    <property type="match status" value="1"/>
</dbReference>
<dbReference type="Gene3D" id="1.20.1050.10">
    <property type="match status" value="1"/>
</dbReference>
<dbReference type="PANTHER" id="PTHR11571:SF256">
    <property type="entry name" value="GST C-TERMINAL DOMAIN-CONTAINING PROTEIN-RELATED"/>
    <property type="match status" value="1"/>
</dbReference>
<proteinExistence type="predicted"/>
<evidence type="ECO:0000259" key="1">
    <source>
        <dbReference type="PROSITE" id="PS50404"/>
    </source>
</evidence>
<dbReference type="GO" id="GO:0004364">
    <property type="term" value="F:glutathione transferase activity"/>
    <property type="evidence" value="ECO:0007669"/>
    <property type="project" value="TreeGrafter"/>
</dbReference>
<dbReference type="EMBL" id="CATQJA010002664">
    <property type="protein sequence ID" value="CAJ0582807.1"/>
    <property type="molecule type" value="Genomic_DNA"/>
</dbReference>
<gene>
    <name evidence="2" type="ORF">MSPICULIGERA_LOCUS20937</name>
</gene>
<dbReference type="Pfam" id="PF13417">
    <property type="entry name" value="GST_N_3"/>
    <property type="match status" value="1"/>
</dbReference>
<dbReference type="Proteomes" id="UP001177023">
    <property type="component" value="Unassembled WGS sequence"/>
</dbReference>
<dbReference type="InterPro" id="IPR004046">
    <property type="entry name" value="GST_C"/>
</dbReference>